<dbReference type="Pfam" id="PF03343">
    <property type="entry name" value="SART-1"/>
    <property type="match status" value="1"/>
</dbReference>
<comment type="similarity">
    <text evidence="2">Belongs to the SNU66/SART1 family.</text>
</comment>
<feature type="compositionally biased region" description="Basic and acidic residues" evidence="4">
    <location>
        <begin position="238"/>
        <end position="253"/>
    </location>
</feature>
<gene>
    <name evidence="5" type="ORF">O6P43_001149</name>
</gene>
<evidence type="ECO:0000313" key="5">
    <source>
        <dbReference type="EMBL" id="KAJ7981957.1"/>
    </source>
</evidence>
<dbReference type="Proteomes" id="UP001163823">
    <property type="component" value="Chromosome 1"/>
</dbReference>
<dbReference type="GO" id="GO:0000481">
    <property type="term" value="P:maturation of 5S rRNA"/>
    <property type="evidence" value="ECO:0007669"/>
    <property type="project" value="TreeGrafter"/>
</dbReference>
<dbReference type="GO" id="GO:0046540">
    <property type="term" value="C:U4/U6 x U5 tri-snRNP complex"/>
    <property type="evidence" value="ECO:0007669"/>
    <property type="project" value="TreeGrafter"/>
</dbReference>
<name>A0AAD7QI53_QUISA</name>
<dbReference type="GO" id="GO:0045292">
    <property type="term" value="P:mRNA cis splicing, via spliceosome"/>
    <property type="evidence" value="ECO:0007669"/>
    <property type="project" value="TreeGrafter"/>
</dbReference>
<protein>
    <submittedName>
        <fullName evidence="5">SART-1 family protein DOT2</fullName>
    </submittedName>
</protein>
<comment type="caution">
    <text evidence="5">The sequence shown here is derived from an EMBL/GenBank/DDBJ whole genome shotgun (WGS) entry which is preliminary data.</text>
</comment>
<evidence type="ECO:0000256" key="2">
    <source>
        <dbReference type="ARBA" id="ARBA00006076"/>
    </source>
</evidence>
<feature type="region of interest" description="Disordered" evidence="4">
    <location>
        <begin position="231"/>
        <end position="253"/>
    </location>
</feature>
<dbReference type="PANTHER" id="PTHR14152:SF5">
    <property type="entry name" value="U4_U6.U5 TRI-SNRNP-ASSOCIATED PROTEIN 1"/>
    <property type="match status" value="1"/>
</dbReference>
<keyword evidence="3" id="KW-0539">Nucleus</keyword>
<accession>A0AAD7QI53</accession>
<evidence type="ECO:0000313" key="6">
    <source>
        <dbReference type="Proteomes" id="UP001163823"/>
    </source>
</evidence>
<evidence type="ECO:0000256" key="4">
    <source>
        <dbReference type="SAM" id="MobiDB-lite"/>
    </source>
</evidence>
<reference evidence="5 6" key="1">
    <citation type="journal article" date="2023" name="Science">
        <title>Elucidation of the pathway for biosynthesis of saponin adjuvants from the soapbark tree.</title>
        <authorList>
            <person name="Reed J."/>
            <person name="Orme A."/>
            <person name="El-Demerdash A."/>
            <person name="Owen C."/>
            <person name="Martin L.B.B."/>
            <person name="Misra R.C."/>
            <person name="Kikuchi S."/>
            <person name="Rejzek M."/>
            <person name="Martin A.C."/>
            <person name="Harkess A."/>
            <person name="Leebens-Mack J."/>
            <person name="Louveau T."/>
            <person name="Stephenson M.J."/>
            <person name="Osbourn A."/>
        </authorList>
    </citation>
    <scope>NUCLEOTIDE SEQUENCE [LARGE SCALE GENOMIC DNA]</scope>
    <source>
        <strain evidence="5">S10</strain>
    </source>
</reference>
<proteinExistence type="inferred from homology"/>
<dbReference type="InterPro" id="IPR005011">
    <property type="entry name" value="SNU66/SART1"/>
</dbReference>
<dbReference type="EMBL" id="JARAOO010000001">
    <property type="protein sequence ID" value="KAJ7981957.1"/>
    <property type="molecule type" value="Genomic_DNA"/>
</dbReference>
<evidence type="ECO:0000256" key="3">
    <source>
        <dbReference type="ARBA" id="ARBA00023242"/>
    </source>
</evidence>
<evidence type="ECO:0000256" key="1">
    <source>
        <dbReference type="ARBA" id="ARBA00004123"/>
    </source>
</evidence>
<keyword evidence="6" id="KW-1185">Reference proteome</keyword>
<sequence length="331" mass="37712">MVTSMNMMICLRMSKSDNNKRRNRAYQSAKKKTGGIYDDPEGLALDERCKYSSNYYTNEQMLHLFKKPKKKKTQKLDLDALEAEACSAGLDVADIGSRNDGRRQSIREEQATLEAEKRNESSDCFLEEHEPLVFADDDEDFHKSLERARRISFKKQEEEAASGPHAIALLATNPSSQTADNQHTTTGKSQVVFTEMKKFVWLIAHKPKSEHVLMQKDEEAKPLDEGEIDKAAGGWTESEIKETRHSAKEDKEEIVPDETIHEVAVGKGLSSVLKLLKERGMLKESVEWGGRSMDKKKTKLVGILNDDDEPKDTFSYFLVDNKKRDSHREDR</sequence>
<dbReference type="KEGG" id="qsa:O6P43_001149"/>
<dbReference type="AlphaFoldDB" id="A0AAD7QI53"/>
<organism evidence="5 6">
    <name type="scientific">Quillaja saponaria</name>
    <name type="common">Soap bark tree</name>
    <dbReference type="NCBI Taxonomy" id="32244"/>
    <lineage>
        <taxon>Eukaryota</taxon>
        <taxon>Viridiplantae</taxon>
        <taxon>Streptophyta</taxon>
        <taxon>Embryophyta</taxon>
        <taxon>Tracheophyta</taxon>
        <taxon>Spermatophyta</taxon>
        <taxon>Magnoliopsida</taxon>
        <taxon>eudicotyledons</taxon>
        <taxon>Gunneridae</taxon>
        <taxon>Pentapetalae</taxon>
        <taxon>rosids</taxon>
        <taxon>fabids</taxon>
        <taxon>Fabales</taxon>
        <taxon>Quillajaceae</taxon>
        <taxon>Quillaja</taxon>
    </lineage>
</organism>
<dbReference type="PANTHER" id="PTHR14152">
    <property type="entry name" value="SQUAMOUS CELL CARCINOMA ANTIGEN RECOGNISED BY CYTOTOXIC T LYMPHOCYTES"/>
    <property type="match status" value="1"/>
</dbReference>
<comment type="subcellular location">
    <subcellularLocation>
        <location evidence="1">Nucleus</location>
    </subcellularLocation>
</comment>